<evidence type="ECO:0000313" key="2">
    <source>
        <dbReference type="EMBL" id="TLS41690.1"/>
    </source>
</evidence>
<protein>
    <submittedName>
        <fullName evidence="2">Uncharacterized protein</fullName>
    </submittedName>
</protein>
<keyword evidence="3" id="KW-1185">Reference proteome</keyword>
<feature type="transmembrane region" description="Helical" evidence="1">
    <location>
        <begin position="20"/>
        <end position="44"/>
    </location>
</feature>
<name>A0A5R9FHV2_9ACTN</name>
<dbReference type="RefSeq" id="WP_138049130.1">
    <property type="nucleotide sequence ID" value="NZ_VBZC01000051.1"/>
</dbReference>
<accession>A0A5R9FHV2</accession>
<evidence type="ECO:0000313" key="3">
    <source>
        <dbReference type="Proteomes" id="UP000305906"/>
    </source>
</evidence>
<keyword evidence="1" id="KW-1133">Transmembrane helix</keyword>
<reference evidence="2 3" key="1">
    <citation type="submission" date="2019-05" db="EMBL/GenBank/DDBJ databases">
        <title>Streptomyces sp. NEAU-C151, a novel actinomycete isolated from soil.</title>
        <authorList>
            <person name="Han L."/>
            <person name="Jiang H."/>
        </authorList>
    </citation>
    <scope>NUCLEOTIDE SEQUENCE [LARGE SCALE GENOMIC DNA]</scope>
    <source>
        <strain evidence="2 3">NEAU-C151</strain>
    </source>
</reference>
<dbReference type="AlphaFoldDB" id="A0A5R9FHV2"/>
<sequence>MTTERTTGGRRTMDWHYTAGLAEGLVLGIMTAVGTAAIHTGWVPGWERRRVFRPRLWGQGMLLLAVSLALPVITLALTGPTVFWLAASIIGGAGLVVGGALMHRARRDRRRAAPTTAAS</sequence>
<feature type="transmembrane region" description="Helical" evidence="1">
    <location>
        <begin position="56"/>
        <end position="77"/>
    </location>
</feature>
<keyword evidence="1" id="KW-0472">Membrane</keyword>
<dbReference type="EMBL" id="VBZC01000051">
    <property type="protein sequence ID" value="TLS41690.1"/>
    <property type="molecule type" value="Genomic_DNA"/>
</dbReference>
<feature type="transmembrane region" description="Helical" evidence="1">
    <location>
        <begin position="83"/>
        <end position="102"/>
    </location>
</feature>
<evidence type="ECO:0000256" key="1">
    <source>
        <dbReference type="SAM" id="Phobius"/>
    </source>
</evidence>
<organism evidence="2 3">
    <name type="scientific">Streptomyces montanus</name>
    <dbReference type="NCBI Taxonomy" id="2580423"/>
    <lineage>
        <taxon>Bacteria</taxon>
        <taxon>Bacillati</taxon>
        <taxon>Actinomycetota</taxon>
        <taxon>Actinomycetes</taxon>
        <taxon>Kitasatosporales</taxon>
        <taxon>Streptomycetaceae</taxon>
        <taxon>Streptomyces</taxon>
    </lineage>
</organism>
<dbReference type="Proteomes" id="UP000305906">
    <property type="component" value="Unassembled WGS sequence"/>
</dbReference>
<proteinExistence type="predicted"/>
<comment type="caution">
    <text evidence="2">The sequence shown here is derived from an EMBL/GenBank/DDBJ whole genome shotgun (WGS) entry which is preliminary data.</text>
</comment>
<keyword evidence="1" id="KW-0812">Transmembrane</keyword>
<gene>
    <name evidence="2" type="ORF">FE633_34585</name>
</gene>